<gene>
    <name evidence="2" type="ORF">BDP27DRAFT_1415652</name>
</gene>
<dbReference type="Proteomes" id="UP000772434">
    <property type="component" value="Unassembled WGS sequence"/>
</dbReference>
<feature type="compositionally biased region" description="Low complexity" evidence="1">
    <location>
        <begin position="146"/>
        <end position="157"/>
    </location>
</feature>
<sequence length="187" mass="19159">MSNVPATKKTAAAKMETAVQLQFCRAPLSTSGRPWTPGVQALALALLLEPLALAPIWVRLCTGSGPSSSPPSAGLSSGSCPAWANSSSAPFNWIKQSVSLVALGCQVLSIVLGKCSENCDCDGSGLSSTPLTPPPTSSGDKPCNDSPSPTSSSPSPGSNIIVNILGLANTDLNLGAGWSHQWPFWQL</sequence>
<name>A0A9P5Q4I5_9AGAR</name>
<evidence type="ECO:0000313" key="2">
    <source>
        <dbReference type="EMBL" id="KAF9075293.1"/>
    </source>
</evidence>
<proteinExistence type="predicted"/>
<accession>A0A9P5Q4I5</accession>
<evidence type="ECO:0000313" key="3">
    <source>
        <dbReference type="Proteomes" id="UP000772434"/>
    </source>
</evidence>
<protein>
    <submittedName>
        <fullName evidence="2">Uncharacterized protein</fullName>
    </submittedName>
</protein>
<dbReference type="EMBL" id="JADNRY010000010">
    <property type="protein sequence ID" value="KAF9075293.1"/>
    <property type="molecule type" value="Genomic_DNA"/>
</dbReference>
<evidence type="ECO:0000256" key="1">
    <source>
        <dbReference type="SAM" id="MobiDB-lite"/>
    </source>
</evidence>
<keyword evidence="3" id="KW-1185">Reference proteome</keyword>
<organism evidence="2 3">
    <name type="scientific">Rhodocollybia butyracea</name>
    <dbReference type="NCBI Taxonomy" id="206335"/>
    <lineage>
        <taxon>Eukaryota</taxon>
        <taxon>Fungi</taxon>
        <taxon>Dikarya</taxon>
        <taxon>Basidiomycota</taxon>
        <taxon>Agaricomycotina</taxon>
        <taxon>Agaricomycetes</taxon>
        <taxon>Agaricomycetidae</taxon>
        <taxon>Agaricales</taxon>
        <taxon>Marasmiineae</taxon>
        <taxon>Omphalotaceae</taxon>
        <taxon>Rhodocollybia</taxon>
    </lineage>
</organism>
<reference evidence="2" key="1">
    <citation type="submission" date="2020-11" db="EMBL/GenBank/DDBJ databases">
        <authorList>
            <consortium name="DOE Joint Genome Institute"/>
            <person name="Ahrendt S."/>
            <person name="Riley R."/>
            <person name="Andreopoulos W."/>
            <person name="Labutti K."/>
            <person name="Pangilinan J."/>
            <person name="Ruiz-Duenas F.J."/>
            <person name="Barrasa J.M."/>
            <person name="Sanchez-Garcia M."/>
            <person name="Camarero S."/>
            <person name="Miyauchi S."/>
            <person name="Serrano A."/>
            <person name="Linde D."/>
            <person name="Babiker R."/>
            <person name="Drula E."/>
            <person name="Ayuso-Fernandez I."/>
            <person name="Pacheco R."/>
            <person name="Padilla G."/>
            <person name="Ferreira P."/>
            <person name="Barriuso J."/>
            <person name="Kellner H."/>
            <person name="Castanera R."/>
            <person name="Alfaro M."/>
            <person name="Ramirez L."/>
            <person name="Pisabarro A.G."/>
            <person name="Kuo A."/>
            <person name="Tritt A."/>
            <person name="Lipzen A."/>
            <person name="He G."/>
            <person name="Yan M."/>
            <person name="Ng V."/>
            <person name="Cullen D."/>
            <person name="Martin F."/>
            <person name="Rosso M.-N."/>
            <person name="Henrissat B."/>
            <person name="Hibbett D."/>
            <person name="Martinez A.T."/>
            <person name="Grigoriev I.V."/>
        </authorList>
    </citation>
    <scope>NUCLEOTIDE SEQUENCE</scope>
    <source>
        <strain evidence="2">AH 40177</strain>
    </source>
</reference>
<dbReference type="AlphaFoldDB" id="A0A9P5Q4I5"/>
<comment type="caution">
    <text evidence="2">The sequence shown here is derived from an EMBL/GenBank/DDBJ whole genome shotgun (WGS) entry which is preliminary data.</text>
</comment>
<feature type="region of interest" description="Disordered" evidence="1">
    <location>
        <begin position="127"/>
        <end position="157"/>
    </location>
</feature>